<dbReference type="AlphaFoldDB" id="A0A9D3M3H7"/>
<dbReference type="GO" id="GO:0035255">
    <property type="term" value="F:ionotropic glutamate receptor binding"/>
    <property type="evidence" value="ECO:0007669"/>
    <property type="project" value="TreeGrafter"/>
</dbReference>
<feature type="compositionally biased region" description="Basic and acidic residues" evidence="1">
    <location>
        <begin position="712"/>
        <end position="722"/>
    </location>
</feature>
<comment type="caution">
    <text evidence="3">The sequence shown here is derived from an EMBL/GenBank/DDBJ whole genome shotgun (WGS) entry which is preliminary data.</text>
</comment>
<keyword evidence="4" id="KW-1185">Reference proteome</keyword>
<feature type="compositionally biased region" description="Low complexity" evidence="1">
    <location>
        <begin position="254"/>
        <end position="271"/>
    </location>
</feature>
<dbReference type="CDD" id="cd09506">
    <property type="entry name" value="SAM_Shank1_2_3"/>
    <property type="match status" value="1"/>
</dbReference>
<feature type="region of interest" description="Disordered" evidence="1">
    <location>
        <begin position="792"/>
        <end position="847"/>
    </location>
</feature>
<dbReference type="SUPFAM" id="SSF47769">
    <property type="entry name" value="SAM/Pointed domain"/>
    <property type="match status" value="1"/>
</dbReference>
<sequence>MSTDMRVAAIKPRPSSRCLATPKEMNVQFAVEQVDLMKWPSLYERQGIAVVSPTVPGTPAGGSHLGVSKGTMRRQKSIGVTEEERQFLTPPLLKFSRSLSVPDTYQDIPPPPAISPPAPPYNSPKPPVVGGDSGTIRPGFTPNSAAKDTGSLTRGDSNMGTMRRHKGMYCRQSSEHFDSVNPYKTNVLSLQNVHNHRSSVLENPYSKTGKPGVKALYVPAKPARRKGMLVKQLNVEDSPEKTCSIPIPTIIIKEPSISSSGKSSQGSSMEIDTSASDHPGQLRPDGSHRKICNRQKRLEAHRCSSAFISTDLGDEDVGLVPVPAPRLRQSKSIDEGMFRNDEHLHKLMDPPSSLLVIPQGERGGSGNVTDFTSHESTLVRVPLSTCTGNSPHLDSPLSLPVTVGKTYSSSNGGTYVHPVTGKVLDPSSPLALALAARDRAMKEQQVYQPPPPQQSKTDPPKPDLNKPLFIDTKLRPNTVTATGRPGRGLRRQMTGAKYETNLAKDESEKVERTNMLIDIVDTSQHKSAGLLMVHMVGRTTPDVNSPSVGERENTITEGPDSTPSELRDSNQPVIPAGKPQTPNTHDPATTTSHSKAFISVSSVDDSFQKLPFHIPPPPLASVDITEEFVFSEPLPPPLEFANSFDIPEDQAGVIVKLVKQHNTGTGASSLAPYHHPHQGVGTADVRKSPASLTSCVPPESLEPVNDSGIEEADSRSSGDPRLETTSTVSTVSSISTLSSEGGEPLDTCTIYADGQAFVTDRPPVPPKPKMKPIINKSNTIYKDALIEEDLDTFGMPLPPAPALPPPSGGSTPPLDPPKTPTQRTSKLWGNPPELTSPPLPNPKTNMMSEHNSVLQQMNRDRTAKPGETLDSPTGSRANSGARALEVSVSAWGRGSRSSSPLTLAQAVSDKPFASKPVPLWTKQDVADWLENLNLAEHRDAFMYNDIEGAHLPNLQKEDLIDLGVTRVGHRMNIERALKLLMDR</sequence>
<dbReference type="PANTHER" id="PTHR24135">
    <property type="entry name" value="SH3 AND MULTIPLE ANKYRIN REPEAT DOMAINS PROTEIN"/>
    <property type="match status" value="1"/>
</dbReference>
<gene>
    <name evidence="3" type="ORF">ANANG_G00211720</name>
</gene>
<proteinExistence type="predicted"/>
<dbReference type="FunFam" id="1.10.150.50:FF:000006">
    <property type="entry name" value="SH3 and multiple ankyrin repeat domains protein 2"/>
    <property type="match status" value="1"/>
</dbReference>
<feature type="region of interest" description="Disordered" evidence="1">
    <location>
        <begin position="254"/>
        <end position="288"/>
    </location>
</feature>
<dbReference type="InterPro" id="IPR001660">
    <property type="entry name" value="SAM"/>
</dbReference>
<feature type="compositionally biased region" description="Pro residues" evidence="1">
    <location>
        <begin position="796"/>
        <end position="819"/>
    </location>
</feature>
<dbReference type="PROSITE" id="PS50105">
    <property type="entry name" value="SAM_DOMAIN"/>
    <property type="match status" value="1"/>
</dbReference>
<evidence type="ECO:0000259" key="2">
    <source>
        <dbReference type="PROSITE" id="PS50105"/>
    </source>
</evidence>
<dbReference type="GO" id="GO:0030160">
    <property type="term" value="F:synaptic receptor adaptor activity"/>
    <property type="evidence" value="ECO:0007669"/>
    <property type="project" value="TreeGrafter"/>
</dbReference>
<evidence type="ECO:0000313" key="3">
    <source>
        <dbReference type="EMBL" id="KAG5840018.1"/>
    </source>
</evidence>
<feature type="region of interest" description="Disordered" evidence="1">
    <location>
        <begin position="666"/>
        <end position="745"/>
    </location>
</feature>
<dbReference type="GO" id="GO:0045211">
    <property type="term" value="C:postsynaptic membrane"/>
    <property type="evidence" value="ECO:0007669"/>
    <property type="project" value="TreeGrafter"/>
</dbReference>
<feature type="compositionally biased region" description="Polar residues" evidence="1">
    <location>
        <begin position="580"/>
        <end position="592"/>
    </location>
</feature>
<dbReference type="Gene3D" id="1.10.150.50">
    <property type="entry name" value="Transcription Factor, Ets-1"/>
    <property type="match status" value="1"/>
</dbReference>
<organism evidence="3 4">
    <name type="scientific">Anguilla anguilla</name>
    <name type="common">European freshwater eel</name>
    <name type="synonym">Muraena anguilla</name>
    <dbReference type="NCBI Taxonomy" id="7936"/>
    <lineage>
        <taxon>Eukaryota</taxon>
        <taxon>Metazoa</taxon>
        <taxon>Chordata</taxon>
        <taxon>Craniata</taxon>
        <taxon>Vertebrata</taxon>
        <taxon>Euteleostomi</taxon>
        <taxon>Actinopterygii</taxon>
        <taxon>Neopterygii</taxon>
        <taxon>Teleostei</taxon>
        <taxon>Anguilliformes</taxon>
        <taxon>Anguillidae</taxon>
        <taxon>Anguilla</taxon>
    </lineage>
</organism>
<feature type="region of interest" description="Disordered" evidence="1">
    <location>
        <begin position="140"/>
        <end position="162"/>
    </location>
</feature>
<dbReference type="EMBL" id="JAFIRN010000011">
    <property type="protein sequence ID" value="KAG5840018.1"/>
    <property type="molecule type" value="Genomic_DNA"/>
</dbReference>
<evidence type="ECO:0000256" key="1">
    <source>
        <dbReference type="SAM" id="MobiDB-lite"/>
    </source>
</evidence>
<dbReference type="SMART" id="SM00454">
    <property type="entry name" value="SAM"/>
    <property type="match status" value="1"/>
</dbReference>
<dbReference type="InterPro" id="IPR051569">
    <property type="entry name" value="SHANK"/>
</dbReference>
<feature type="compositionally biased region" description="Pro residues" evidence="1">
    <location>
        <begin position="108"/>
        <end position="121"/>
    </location>
</feature>
<dbReference type="InterPro" id="IPR013761">
    <property type="entry name" value="SAM/pointed_sf"/>
</dbReference>
<evidence type="ECO:0000313" key="4">
    <source>
        <dbReference type="Proteomes" id="UP001044222"/>
    </source>
</evidence>
<feature type="compositionally biased region" description="Polar residues" evidence="1">
    <location>
        <begin position="555"/>
        <end position="572"/>
    </location>
</feature>
<dbReference type="PANTHER" id="PTHR24135:SF17">
    <property type="entry name" value="SH3 AND MULTIPLE ANKYRIN REPEAT DOMAINS PROTEIN 2"/>
    <property type="match status" value="1"/>
</dbReference>
<feature type="region of interest" description="Disordered" evidence="1">
    <location>
        <begin position="439"/>
        <end position="468"/>
    </location>
</feature>
<dbReference type="GO" id="GO:0043197">
    <property type="term" value="C:dendritic spine"/>
    <property type="evidence" value="ECO:0007669"/>
    <property type="project" value="TreeGrafter"/>
</dbReference>
<feature type="compositionally biased region" description="Polar residues" evidence="1">
    <location>
        <begin position="141"/>
        <end position="160"/>
    </location>
</feature>
<name>A0A9D3M3H7_ANGAN</name>
<dbReference type="GO" id="GO:0014069">
    <property type="term" value="C:postsynaptic density"/>
    <property type="evidence" value="ECO:0007669"/>
    <property type="project" value="TreeGrafter"/>
</dbReference>
<feature type="region of interest" description="Disordered" evidence="1">
    <location>
        <begin position="539"/>
        <end position="592"/>
    </location>
</feature>
<protein>
    <recommendedName>
        <fullName evidence="2">SAM domain-containing protein</fullName>
    </recommendedName>
</protein>
<dbReference type="Proteomes" id="UP001044222">
    <property type="component" value="Chromosome 11"/>
</dbReference>
<feature type="region of interest" description="Disordered" evidence="1">
    <location>
        <begin position="101"/>
        <end position="121"/>
    </location>
</feature>
<reference evidence="3" key="1">
    <citation type="submission" date="2021-01" db="EMBL/GenBank/DDBJ databases">
        <title>A chromosome-scale assembly of European eel, Anguilla anguilla.</title>
        <authorList>
            <person name="Henkel C."/>
            <person name="Jong-Raadsen S.A."/>
            <person name="Dufour S."/>
            <person name="Weltzien F.-A."/>
            <person name="Palstra A.P."/>
            <person name="Pelster B."/>
            <person name="Spaink H.P."/>
            <person name="Van Den Thillart G.E."/>
            <person name="Jansen H."/>
            <person name="Zahm M."/>
            <person name="Klopp C."/>
            <person name="Cedric C."/>
            <person name="Louis A."/>
            <person name="Berthelot C."/>
            <person name="Parey E."/>
            <person name="Roest Crollius H."/>
            <person name="Montfort J."/>
            <person name="Robinson-Rechavi M."/>
            <person name="Bucao C."/>
            <person name="Bouchez O."/>
            <person name="Gislard M."/>
            <person name="Lluch J."/>
            <person name="Milhes M."/>
            <person name="Lampietro C."/>
            <person name="Lopez Roques C."/>
            <person name="Donnadieu C."/>
            <person name="Braasch I."/>
            <person name="Desvignes T."/>
            <person name="Postlethwait J."/>
            <person name="Bobe J."/>
            <person name="Guiguen Y."/>
            <person name="Dirks R."/>
        </authorList>
    </citation>
    <scope>NUCLEOTIDE SEQUENCE</scope>
    <source>
        <strain evidence="3">Tag_6206</strain>
        <tissue evidence="3">Liver</tissue>
    </source>
</reference>
<dbReference type="Pfam" id="PF00536">
    <property type="entry name" value="SAM_1"/>
    <property type="match status" value="1"/>
</dbReference>
<feature type="domain" description="SAM" evidence="2">
    <location>
        <begin position="920"/>
        <end position="983"/>
    </location>
</feature>
<feature type="compositionally biased region" description="Low complexity" evidence="1">
    <location>
        <begin position="723"/>
        <end position="740"/>
    </location>
</feature>
<accession>A0A9D3M3H7</accession>